<dbReference type="InterPro" id="IPR023090">
    <property type="entry name" value="UPF0702_alpha/beta_dom_sf"/>
</dbReference>
<feature type="transmembrane region" description="Helical" evidence="7">
    <location>
        <begin position="68"/>
        <end position="87"/>
    </location>
</feature>
<dbReference type="Proteomes" id="UP000677436">
    <property type="component" value="Chromosome"/>
</dbReference>
<dbReference type="EMBL" id="AP024601">
    <property type="protein sequence ID" value="BCU81100.1"/>
    <property type="molecule type" value="Genomic_DNA"/>
</dbReference>
<reference evidence="9" key="1">
    <citation type="journal article" date="2013" name="Int. J. Syst. Evol. Microbiol.">
        <title>Polycladomyces abyssicola gen. nov., sp. nov., a thermophilic filamentous bacterium isolated from hemipelagic sediment.</title>
        <authorList>
            <person name="Tsubouchi T."/>
            <person name="Shimane Y."/>
            <person name="Mori K."/>
            <person name="Usui K."/>
            <person name="Hiraki T."/>
            <person name="Tame A."/>
            <person name="Uematsu K."/>
            <person name="Maruyama T."/>
            <person name="Hatada Y."/>
        </authorList>
    </citation>
    <scope>NUCLEOTIDE SEQUENCE</scope>
    <source>
        <strain evidence="9">JIR-001</strain>
    </source>
</reference>
<evidence type="ECO:0000256" key="4">
    <source>
        <dbReference type="ARBA" id="ARBA00022692"/>
    </source>
</evidence>
<dbReference type="Pfam" id="PF04239">
    <property type="entry name" value="DUF421"/>
    <property type="match status" value="1"/>
</dbReference>
<keyword evidence="3" id="KW-1003">Cell membrane</keyword>
<evidence type="ECO:0000256" key="6">
    <source>
        <dbReference type="ARBA" id="ARBA00023136"/>
    </source>
</evidence>
<evidence type="ECO:0000313" key="10">
    <source>
        <dbReference type="Proteomes" id="UP000677436"/>
    </source>
</evidence>
<keyword evidence="5 7" id="KW-1133">Transmembrane helix</keyword>
<reference evidence="9" key="2">
    <citation type="journal article" date="2021" name="Microbiol. Resour. Announc.">
        <title>Complete Genome Sequence of Polycladomyces abyssicola JIR-001T, Isolated from Hemipelagic Sediment in Deep Seawater.</title>
        <authorList>
            <person name="Tsubouchi T."/>
            <person name="Kaneko Y."/>
        </authorList>
    </citation>
    <scope>NUCLEOTIDE SEQUENCE</scope>
    <source>
        <strain evidence="9">JIR-001</strain>
    </source>
</reference>
<keyword evidence="6 7" id="KW-0472">Membrane</keyword>
<keyword evidence="4 7" id="KW-0812">Transmembrane</keyword>
<dbReference type="PANTHER" id="PTHR34582">
    <property type="entry name" value="UPF0702 TRANSMEMBRANE PROTEIN YCAP"/>
    <property type="match status" value="1"/>
</dbReference>
<dbReference type="PANTHER" id="PTHR34582:SF5">
    <property type="entry name" value="UPF0702 TRANSMEMBRANE PROTEIN YETF"/>
    <property type="match status" value="1"/>
</dbReference>
<feature type="transmembrane region" description="Helical" evidence="7">
    <location>
        <begin position="12"/>
        <end position="34"/>
    </location>
</feature>
<evidence type="ECO:0000313" key="9">
    <source>
        <dbReference type="EMBL" id="BCU81100.1"/>
    </source>
</evidence>
<name>A0A8D5UFL7_9BACL</name>
<keyword evidence="10" id="KW-1185">Reference proteome</keyword>
<dbReference type="GO" id="GO:0005886">
    <property type="term" value="C:plasma membrane"/>
    <property type="evidence" value="ECO:0007669"/>
    <property type="project" value="UniProtKB-SubCell"/>
</dbReference>
<evidence type="ECO:0000256" key="7">
    <source>
        <dbReference type="SAM" id="Phobius"/>
    </source>
</evidence>
<evidence type="ECO:0000256" key="2">
    <source>
        <dbReference type="ARBA" id="ARBA00006448"/>
    </source>
</evidence>
<dbReference type="KEGG" id="pabs:JIR001_08830"/>
<evidence type="ECO:0000256" key="3">
    <source>
        <dbReference type="ARBA" id="ARBA00022475"/>
    </source>
</evidence>
<gene>
    <name evidence="9" type="ORF">JIR001_08830</name>
</gene>
<dbReference type="AlphaFoldDB" id="A0A8D5UFL7"/>
<sequence length="236" mass="26782">MRQSDKLGEYNVLLYILKVITLFTFAIVVLRLMGKATLAQVTPHDLMAIVIIAALATKPLLVEGYVKTLLAITLVVGIHLLYSKLTLYQWTNRFILGEPTILVKHGKIIKENLRCSQFSLSELLAVIRSKGYPDIRMIQYAILEPTGTVSVLPWDDLYPVTPKDLQLNIPYRGLALSLIVDGQIQTHNLRLIGKDKKWLKRELEKKGYEDVRYVMYAATTDREADLYVDNGTGKIH</sequence>
<evidence type="ECO:0000256" key="1">
    <source>
        <dbReference type="ARBA" id="ARBA00004651"/>
    </source>
</evidence>
<organism evidence="9 10">
    <name type="scientific">Polycladomyces abyssicola</name>
    <dbReference type="NCBI Taxonomy" id="1125966"/>
    <lineage>
        <taxon>Bacteria</taxon>
        <taxon>Bacillati</taxon>
        <taxon>Bacillota</taxon>
        <taxon>Bacilli</taxon>
        <taxon>Bacillales</taxon>
        <taxon>Thermoactinomycetaceae</taxon>
        <taxon>Polycladomyces</taxon>
    </lineage>
</organism>
<comment type="similarity">
    <text evidence="2">Belongs to the UPF0702 family.</text>
</comment>
<accession>A0A8D5UFL7</accession>
<dbReference type="Gene3D" id="3.30.240.20">
    <property type="entry name" value="bsu07140 like domains"/>
    <property type="match status" value="2"/>
</dbReference>
<comment type="subcellular location">
    <subcellularLocation>
        <location evidence="1">Cell membrane</location>
        <topology evidence="1">Multi-pass membrane protein</topology>
    </subcellularLocation>
</comment>
<dbReference type="InterPro" id="IPR007353">
    <property type="entry name" value="DUF421"/>
</dbReference>
<evidence type="ECO:0000259" key="8">
    <source>
        <dbReference type="Pfam" id="PF04239"/>
    </source>
</evidence>
<protein>
    <submittedName>
        <fullName evidence="9">DUF421 domain-containing protein</fullName>
    </submittedName>
</protein>
<evidence type="ECO:0000256" key="5">
    <source>
        <dbReference type="ARBA" id="ARBA00022989"/>
    </source>
</evidence>
<proteinExistence type="inferred from homology"/>
<feature type="domain" description="YetF C-terminal" evidence="8">
    <location>
        <begin position="89"/>
        <end position="218"/>
    </location>
</feature>